<sequence>MLFQEEKAQMSLLSRWAGVSVLSPITSPGLLVPTLDDEETVSGDTNMFLSAGKGSLVESPDE</sequence>
<dbReference type="GeneID" id="73322895"/>
<dbReference type="AlphaFoldDB" id="A0AA37L4W9"/>
<proteinExistence type="predicted"/>
<name>A0AA37L4W9_9PEZI</name>
<keyword evidence="2" id="KW-1185">Reference proteome</keyword>
<evidence type="ECO:0000313" key="2">
    <source>
        <dbReference type="Proteomes" id="UP001055115"/>
    </source>
</evidence>
<dbReference type="RefSeq" id="XP_049124262.1">
    <property type="nucleotide sequence ID" value="XM_049268305.1"/>
</dbReference>
<gene>
    <name evidence="1" type="ORF">ColSpa_02093</name>
</gene>
<comment type="caution">
    <text evidence="1">The sequence shown here is derived from an EMBL/GenBank/DDBJ whole genome shotgun (WGS) entry which is preliminary data.</text>
</comment>
<evidence type="ECO:0000313" key="1">
    <source>
        <dbReference type="EMBL" id="GKT41912.1"/>
    </source>
</evidence>
<organism evidence="1 2">
    <name type="scientific">Colletotrichum spaethianum</name>
    <dbReference type="NCBI Taxonomy" id="700344"/>
    <lineage>
        <taxon>Eukaryota</taxon>
        <taxon>Fungi</taxon>
        <taxon>Dikarya</taxon>
        <taxon>Ascomycota</taxon>
        <taxon>Pezizomycotina</taxon>
        <taxon>Sordariomycetes</taxon>
        <taxon>Hypocreomycetidae</taxon>
        <taxon>Glomerellales</taxon>
        <taxon>Glomerellaceae</taxon>
        <taxon>Colletotrichum</taxon>
        <taxon>Colletotrichum spaethianum species complex</taxon>
    </lineage>
</organism>
<dbReference type="EMBL" id="BQXU01000004">
    <property type="protein sequence ID" value="GKT41912.1"/>
    <property type="molecule type" value="Genomic_DNA"/>
</dbReference>
<reference evidence="1 2" key="1">
    <citation type="submission" date="2022-03" db="EMBL/GenBank/DDBJ databases">
        <title>Genome data of Colletotrichum spp.</title>
        <authorList>
            <person name="Utami Y.D."/>
            <person name="Hiruma K."/>
        </authorList>
    </citation>
    <scope>NUCLEOTIDE SEQUENCE [LARGE SCALE GENOMIC DNA]</scope>
    <source>
        <strain evidence="1 2">MAFF 239500</strain>
    </source>
</reference>
<protein>
    <submittedName>
        <fullName evidence="1">Uncharacterized protein</fullName>
    </submittedName>
</protein>
<dbReference type="Proteomes" id="UP001055115">
    <property type="component" value="Unassembled WGS sequence"/>
</dbReference>
<accession>A0AA37L4W9</accession>